<name>A0A834X9E9_9FABA</name>
<gene>
    <name evidence="1" type="ORF">G2W53_003851</name>
</gene>
<evidence type="ECO:0000313" key="2">
    <source>
        <dbReference type="Proteomes" id="UP000634136"/>
    </source>
</evidence>
<sequence length="74" mass="8362">MNFEDRERWWPEVIIAVVTATMSPVVEGRSWSYSLQRATQHKKGFSGSFAMVSQHGLSASSVTQQQLHLDTQIP</sequence>
<keyword evidence="2" id="KW-1185">Reference proteome</keyword>
<comment type="caution">
    <text evidence="1">The sequence shown here is derived from an EMBL/GenBank/DDBJ whole genome shotgun (WGS) entry which is preliminary data.</text>
</comment>
<dbReference type="AlphaFoldDB" id="A0A834X9E9"/>
<evidence type="ECO:0000313" key="1">
    <source>
        <dbReference type="EMBL" id="KAF7841553.1"/>
    </source>
</evidence>
<accession>A0A834X9E9</accession>
<protein>
    <submittedName>
        <fullName evidence="1">Uncharacterized protein</fullName>
    </submittedName>
</protein>
<dbReference type="Proteomes" id="UP000634136">
    <property type="component" value="Unassembled WGS sequence"/>
</dbReference>
<organism evidence="1 2">
    <name type="scientific">Senna tora</name>
    <dbReference type="NCBI Taxonomy" id="362788"/>
    <lineage>
        <taxon>Eukaryota</taxon>
        <taxon>Viridiplantae</taxon>
        <taxon>Streptophyta</taxon>
        <taxon>Embryophyta</taxon>
        <taxon>Tracheophyta</taxon>
        <taxon>Spermatophyta</taxon>
        <taxon>Magnoliopsida</taxon>
        <taxon>eudicotyledons</taxon>
        <taxon>Gunneridae</taxon>
        <taxon>Pentapetalae</taxon>
        <taxon>rosids</taxon>
        <taxon>fabids</taxon>
        <taxon>Fabales</taxon>
        <taxon>Fabaceae</taxon>
        <taxon>Caesalpinioideae</taxon>
        <taxon>Cassia clade</taxon>
        <taxon>Senna</taxon>
    </lineage>
</organism>
<reference evidence="1" key="1">
    <citation type="submission" date="2020-09" db="EMBL/GenBank/DDBJ databases">
        <title>Genome-Enabled Discovery of Anthraquinone Biosynthesis in Senna tora.</title>
        <authorList>
            <person name="Kang S.-H."/>
            <person name="Pandey R.P."/>
            <person name="Lee C.-M."/>
            <person name="Sim J.-S."/>
            <person name="Jeong J.-T."/>
            <person name="Choi B.-S."/>
            <person name="Jung M."/>
            <person name="Ginzburg D."/>
            <person name="Zhao K."/>
            <person name="Won S.Y."/>
            <person name="Oh T.-J."/>
            <person name="Yu Y."/>
            <person name="Kim N.-H."/>
            <person name="Lee O.R."/>
            <person name="Lee T.-H."/>
            <person name="Bashyal P."/>
            <person name="Kim T.-S."/>
            <person name="Lee W.-H."/>
            <person name="Kawkins C."/>
            <person name="Kim C.-K."/>
            <person name="Kim J.S."/>
            <person name="Ahn B.O."/>
            <person name="Rhee S.Y."/>
            <person name="Sohng J.K."/>
        </authorList>
    </citation>
    <scope>NUCLEOTIDE SEQUENCE</scope>
    <source>
        <tissue evidence="1">Leaf</tissue>
    </source>
</reference>
<proteinExistence type="predicted"/>
<dbReference type="EMBL" id="JAAIUW010000002">
    <property type="protein sequence ID" value="KAF7841553.1"/>
    <property type="molecule type" value="Genomic_DNA"/>
</dbReference>